<dbReference type="InterPro" id="IPR019991">
    <property type="entry name" value="GTP-bd_ribosome_bgen"/>
</dbReference>
<proteinExistence type="predicted"/>
<dbReference type="FunFam" id="3.30.160.60:FF:000221">
    <property type="entry name" value="Zinc finger protein 410"/>
    <property type="match status" value="1"/>
</dbReference>
<dbReference type="PROSITE" id="PS00028">
    <property type="entry name" value="ZINC_FINGER_C2H2_1"/>
    <property type="match status" value="5"/>
</dbReference>
<sequence>MASLAPPTNPLCRTPLAVARRFERTTKLVLHDAKPLVVPSAMRNSVSSFTADGLLDKTGWDNLDSDLFYWTRPLRPVQWYPGHIAKTEKELKEQLKLMDVVVEVRDARIPMSTSHPQMDSWLGNRKRIIVLNREDMISTSDRNAWALFFAKLGVRVVFSNGQLGMGTMKLGRLARSLAADVNVKRRAKGLLPRPVRAGIVGYPNVGKSSLINRLLKRRMCPAAPRPGVTREIKWVQFGKDLELLDSPGILPMRLSDQVAAVKLAICDDIGERSYDVTDVATILVQMLARLPSVGPEVLCQRYRFDADALCGKTFLDKLSLQLFNGDVGQASFRVLSDFRKGKLGWIALERPPKVPQDVASTGGKCSLLKWVNEDMLAALQEKMKEMEKQEAEPEPATEVLFLCSYEDCGKIFVDVGALKKHAHVHGERHYVCHFEGCGKKFLDSSKLRRHFLTHTGERAYVCPHEGCGKAFSLDFNLRAHMKTHSLENYHICPYEDCGKRYTHECKLKSHIKQFHEKNAAIDSIKHTSSDKQRSTPKPPPITYGSATSDRPYACPYEGCGKAYIHEYKLNLHLRKEHPGHILEENGKNNSTTDHNMDETSDQDAYMKKGSNTKNSKRSKPASQQMPPAKAAKRSSNLPPNNTAAKKPWPVKEDLEEDSEETEEDRENFHNDDDEETEDEEDS</sequence>
<reference evidence="11 12" key="1">
    <citation type="journal article" date="2020" name="Nat. Food">
        <title>A phased Vanilla planifolia genome enables genetic improvement of flavour and production.</title>
        <authorList>
            <person name="Hasing T."/>
            <person name="Tang H."/>
            <person name="Brym M."/>
            <person name="Khazi F."/>
            <person name="Huang T."/>
            <person name="Chambers A.H."/>
        </authorList>
    </citation>
    <scope>NUCLEOTIDE SEQUENCE [LARGE SCALE GENOMIC DNA]</scope>
    <source>
        <tissue evidence="11">Leaf</tissue>
    </source>
</reference>
<dbReference type="EMBL" id="JADCNM010000006">
    <property type="protein sequence ID" value="KAG0478549.1"/>
    <property type="molecule type" value="Genomic_DNA"/>
</dbReference>
<dbReference type="FunFam" id="1.10.1580.10:FF:000007">
    <property type="entry name" value="Mitochondrial GTPase 1"/>
    <property type="match status" value="1"/>
</dbReference>
<evidence type="ECO:0000256" key="8">
    <source>
        <dbReference type="PROSITE-ProRule" id="PRU00042"/>
    </source>
</evidence>
<evidence type="ECO:0000256" key="6">
    <source>
        <dbReference type="ARBA" id="ARBA00023134"/>
    </source>
</evidence>
<accession>A0A835QTR4</accession>
<dbReference type="FunFam" id="3.30.160.60:FF:002205">
    <property type="entry name" value="Zinc finger transcription factor YY1"/>
    <property type="match status" value="1"/>
</dbReference>
<keyword evidence="7" id="KW-0010">Activator</keyword>
<dbReference type="Pfam" id="PF01926">
    <property type="entry name" value="MMR_HSR1"/>
    <property type="match status" value="1"/>
</dbReference>
<dbReference type="GO" id="GO:0005525">
    <property type="term" value="F:GTP binding"/>
    <property type="evidence" value="ECO:0007669"/>
    <property type="project" value="UniProtKB-KW"/>
</dbReference>
<dbReference type="InterPro" id="IPR006073">
    <property type="entry name" value="GTP-bd"/>
</dbReference>
<evidence type="ECO:0000256" key="4">
    <source>
        <dbReference type="ARBA" id="ARBA00022771"/>
    </source>
</evidence>
<dbReference type="PANTHER" id="PTHR45782:SF5">
    <property type="entry name" value="DAR GTPASE 3, CHLOROPLASTIC"/>
    <property type="match status" value="1"/>
</dbReference>
<evidence type="ECO:0000256" key="2">
    <source>
        <dbReference type="ARBA" id="ARBA00022737"/>
    </source>
</evidence>
<dbReference type="OrthoDB" id="269151at2759"/>
<dbReference type="SUPFAM" id="SSF57667">
    <property type="entry name" value="beta-beta-alpha zinc fingers"/>
    <property type="match status" value="3"/>
</dbReference>
<feature type="domain" description="C2H2-type" evidence="10">
    <location>
        <begin position="490"/>
        <end position="520"/>
    </location>
</feature>
<dbReference type="InterPro" id="IPR027417">
    <property type="entry name" value="P-loop_NTPase"/>
</dbReference>
<evidence type="ECO:0000313" key="11">
    <source>
        <dbReference type="EMBL" id="KAG0478549.1"/>
    </source>
</evidence>
<evidence type="ECO:0000256" key="9">
    <source>
        <dbReference type="SAM" id="MobiDB-lite"/>
    </source>
</evidence>
<feature type="compositionally biased region" description="Polar residues" evidence="9">
    <location>
        <begin position="633"/>
        <end position="643"/>
    </location>
</feature>
<dbReference type="Pfam" id="PF00096">
    <property type="entry name" value="zf-C2H2"/>
    <property type="match status" value="2"/>
</dbReference>
<dbReference type="GO" id="GO:0003924">
    <property type="term" value="F:GTPase activity"/>
    <property type="evidence" value="ECO:0007669"/>
    <property type="project" value="TreeGrafter"/>
</dbReference>
<keyword evidence="3" id="KW-0547">Nucleotide-binding</keyword>
<dbReference type="InterPro" id="IPR013087">
    <property type="entry name" value="Znf_C2H2_type"/>
</dbReference>
<dbReference type="InterPro" id="IPR036236">
    <property type="entry name" value="Znf_C2H2_sf"/>
</dbReference>
<evidence type="ECO:0000256" key="5">
    <source>
        <dbReference type="ARBA" id="ARBA00022833"/>
    </source>
</evidence>
<dbReference type="SUPFAM" id="SSF52540">
    <property type="entry name" value="P-loop containing nucleoside triphosphate hydrolases"/>
    <property type="match status" value="1"/>
</dbReference>
<keyword evidence="4 8" id="KW-0863">Zinc-finger</keyword>
<keyword evidence="6" id="KW-0342">GTP-binding</keyword>
<dbReference type="PANTHER" id="PTHR45782">
    <property type="entry name" value="MITOCHONDRIAL RIBOSOME-ASSOCIATED GTPASE 1"/>
    <property type="match status" value="1"/>
</dbReference>
<feature type="domain" description="C2H2-type" evidence="10">
    <location>
        <begin position="552"/>
        <end position="579"/>
    </location>
</feature>
<evidence type="ECO:0000256" key="1">
    <source>
        <dbReference type="ARBA" id="ARBA00022723"/>
    </source>
</evidence>
<gene>
    <name evidence="11" type="ORF">HPP92_013268</name>
</gene>
<dbReference type="GO" id="GO:0032543">
    <property type="term" value="P:mitochondrial translation"/>
    <property type="evidence" value="ECO:0007669"/>
    <property type="project" value="TreeGrafter"/>
</dbReference>
<evidence type="ECO:0000313" key="12">
    <source>
        <dbReference type="Proteomes" id="UP000639772"/>
    </source>
</evidence>
<dbReference type="Gene3D" id="1.10.1580.10">
    <property type="match status" value="1"/>
</dbReference>
<feature type="region of interest" description="Disordered" evidence="9">
    <location>
        <begin position="522"/>
        <end position="547"/>
    </location>
</feature>
<dbReference type="Gene3D" id="3.30.160.60">
    <property type="entry name" value="Classic Zinc Finger"/>
    <property type="match status" value="3"/>
</dbReference>
<dbReference type="GO" id="GO:0005739">
    <property type="term" value="C:mitochondrion"/>
    <property type="evidence" value="ECO:0007669"/>
    <property type="project" value="TreeGrafter"/>
</dbReference>
<comment type="caution">
    <text evidence="11">The sequence shown here is derived from an EMBL/GenBank/DDBJ whole genome shotgun (WGS) entry which is preliminary data.</text>
</comment>
<evidence type="ECO:0000259" key="10">
    <source>
        <dbReference type="PROSITE" id="PS50157"/>
    </source>
</evidence>
<dbReference type="GO" id="GO:0008270">
    <property type="term" value="F:zinc ion binding"/>
    <property type="evidence" value="ECO:0007669"/>
    <property type="project" value="UniProtKB-KW"/>
</dbReference>
<dbReference type="NCBIfam" id="TIGR03596">
    <property type="entry name" value="GTPase_YlqF"/>
    <property type="match status" value="1"/>
</dbReference>
<organism evidence="11 12">
    <name type="scientific">Vanilla planifolia</name>
    <name type="common">Vanilla</name>
    <dbReference type="NCBI Taxonomy" id="51239"/>
    <lineage>
        <taxon>Eukaryota</taxon>
        <taxon>Viridiplantae</taxon>
        <taxon>Streptophyta</taxon>
        <taxon>Embryophyta</taxon>
        <taxon>Tracheophyta</taxon>
        <taxon>Spermatophyta</taxon>
        <taxon>Magnoliopsida</taxon>
        <taxon>Liliopsida</taxon>
        <taxon>Asparagales</taxon>
        <taxon>Orchidaceae</taxon>
        <taxon>Vanilloideae</taxon>
        <taxon>Vanilleae</taxon>
        <taxon>Vanilla</taxon>
    </lineage>
</organism>
<keyword evidence="1" id="KW-0479">Metal-binding</keyword>
<feature type="region of interest" description="Disordered" evidence="9">
    <location>
        <begin position="581"/>
        <end position="682"/>
    </location>
</feature>
<dbReference type="FunFam" id="3.40.50.300:FF:001189">
    <property type="entry name" value="DAR GTPase 3 chloroplastic"/>
    <property type="match status" value="1"/>
</dbReference>
<dbReference type="CDD" id="cd01856">
    <property type="entry name" value="YlqF"/>
    <property type="match status" value="1"/>
</dbReference>
<feature type="domain" description="C2H2-type" evidence="10">
    <location>
        <begin position="460"/>
        <end position="489"/>
    </location>
</feature>
<dbReference type="Proteomes" id="UP000639772">
    <property type="component" value="Chromosome 6"/>
</dbReference>
<protein>
    <recommendedName>
        <fullName evidence="10">C2H2-type domain-containing protein</fullName>
    </recommendedName>
</protein>
<dbReference type="InterPro" id="IPR023179">
    <property type="entry name" value="GTP-bd_ortho_bundle_sf"/>
</dbReference>
<evidence type="ECO:0000256" key="3">
    <source>
        <dbReference type="ARBA" id="ARBA00022741"/>
    </source>
</evidence>
<dbReference type="Gene3D" id="3.40.50.300">
    <property type="entry name" value="P-loop containing nucleotide triphosphate hydrolases"/>
    <property type="match status" value="1"/>
</dbReference>
<feature type="compositionally biased region" description="Acidic residues" evidence="9">
    <location>
        <begin position="653"/>
        <end position="682"/>
    </location>
</feature>
<feature type="domain" description="C2H2-type" evidence="10">
    <location>
        <begin position="401"/>
        <end position="425"/>
    </location>
</feature>
<dbReference type="SMART" id="SM00355">
    <property type="entry name" value="ZnF_C2H2"/>
    <property type="match status" value="5"/>
</dbReference>
<dbReference type="FunFam" id="3.30.160.60:FF:000125">
    <property type="entry name" value="Putative zinc finger protein 143"/>
    <property type="match status" value="1"/>
</dbReference>
<keyword evidence="2" id="KW-0677">Repeat</keyword>
<feature type="domain" description="C2H2-type" evidence="10">
    <location>
        <begin position="430"/>
        <end position="459"/>
    </location>
</feature>
<keyword evidence="5" id="KW-0862">Zinc</keyword>
<name>A0A835QTR4_VANPL</name>
<feature type="compositionally biased region" description="Basic and acidic residues" evidence="9">
    <location>
        <begin position="522"/>
        <end position="533"/>
    </location>
</feature>
<dbReference type="PROSITE" id="PS50157">
    <property type="entry name" value="ZINC_FINGER_C2H2_2"/>
    <property type="match status" value="5"/>
</dbReference>
<dbReference type="AlphaFoldDB" id="A0A835QTR4"/>
<evidence type="ECO:0000256" key="7">
    <source>
        <dbReference type="ARBA" id="ARBA00023159"/>
    </source>
</evidence>